<dbReference type="PROSITE" id="PS00216">
    <property type="entry name" value="SUGAR_TRANSPORT_1"/>
    <property type="match status" value="1"/>
</dbReference>
<proteinExistence type="predicted"/>
<dbReference type="PANTHER" id="PTHR48021:SF33">
    <property type="entry name" value="AT22075P-RELATED"/>
    <property type="match status" value="1"/>
</dbReference>
<feature type="transmembrane region" description="Helical" evidence="5">
    <location>
        <begin position="399"/>
        <end position="421"/>
    </location>
</feature>
<dbReference type="InterPro" id="IPR050549">
    <property type="entry name" value="MFS_Trehalose_Transporter"/>
</dbReference>
<dbReference type="InterPro" id="IPR036259">
    <property type="entry name" value="MFS_trans_sf"/>
</dbReference>
<dbReference type="GO" id="GO:0022857">
    <property type="term" value="F:transmembrane transporter activity"/>
    <property type="evidence" value="ECO:0007669"/>
    <property type="project" value="InterPro"/>
</dbReference>
<gene>
    <name evidence="8" type="primary">LOC108017112</name>
</gene>
<dbReference type="PROSITE" id="PS00217">
    <property type="entry name" value="SUGAR_TRANSPORT_2"/>
    <property type="match status" value="1"/>
</dbReference>
<feature type="transmembrane region" description="Helical" evidence="5">
    <location>
        <begin position="147"/>
        <end position="167"/>
    </location>
</feature>
<evidence type="ECO:0000256" key="1">
    <source>
        <dbReference type="ARBA" id="ARBA00004141"/>
    </source>
</evidence>
<evidence type="ECO:0000313" key="8">
    <source>
        <dbReference type="RefSeq" id="XP_036675119.3"/>
    </source>
</evidence>
<feature type="domain" description="Major facilitator superfamily (MFS) profile" evidence="6">
    <location>
        <begin position="1"/>
        <end position="425"/>
    </location>
</feature>
<dbReference type="SUPFAM" id="SSF103473">
    <property type="entry name" value="MFS general substrate transporter"/>
    <property type="match status" value="1"/>
</dbReference>
<evidence type="ECO:0000256" key="3">
    <source>
        <dbReference type="ARBA" id="ARBA00022989"/>
    </source>
</evidence>
<dbReference type="InterPro" id="IPR020846">
    <property type="entry name" value="MFS_dom"/>
</dbReference>
<feature type="transmembrane region" description="Helical" evidence="5">
    <location>
        <begin position="89"/>
        <end position="110"/>
    </location>
</feature>
<reference evidence="8" key="1">
    <citation type="submission" date="2025-08" db="UniProtKB">
        <authorList>
            <consortium name="RefSeq"/>
        </authorList>
    </citation>
    <scope>IDENTIFICATION</scope>
</reference>
<evidence type="ECO:0000256" key="5">
    <source>
        <dbReference type="SAM" id="Phobius"/>
    </source>
</evidence>
<feature type="transmembrane region" description="Helical" evidence="5">
    <location>
        <begin position="122"/>
        <end position="141"/>
    </location>
</feature>
<dbReference type="GO" id="GO:0005886">
    <property type="term" value="C:plasma membrane"/>
    <property type="evidence" value="ECO:0007669"/>
    <property type="project" value="UniProtKB-SubCell"/>
</dbReference>
<comment type="subcellular location">
    <subcellularLocation>
        <location evidence="1">Membrane</location>
        <topology evidence="1">Multi-pass membrane protein</topology>
    </subcellularLocation>
</comment>
<evidence type="ECO:0000256" key="2">
    <source>
        <dbReference type="ARBA" id="ARBA00022692"/>
    </source>
</evidence>
<evidence type="ECO:0000256" key="4">
    <source>
        <dbReference type="ARBA" id="ARBA00023136"/>
    </source>
</evidence>
<keyword evidence="3 5" id="KW-1133">Transmembrane helix</keyword>
<protein>
    <submittedName>
        <fullName evidence="8">Facilitated trehalose transporter Tret1 isoform X2</fullName>
    </submittedName>
</protein>
<dbReference type="GeneID" id="108017112"/>
<sequence>MSITHGISLGWFSPTLPLLRSKNSPVGPIDVSEVMWIGAMFGFGSLLCNVFICFPIALFGLKKCMYFAPIPNVINWILIYFANKSVYLHVARILLGISGGTMIVSFPIFIAEVSDNNVRGTLSSFFMLTLCGGLTLGFVMVYYISYHVLPCVVILLPIAFFCLLIPFPEPPQDLLKRGRVEKAERSFYFYKNLSKDPTKQDENKEQFIIYRDKALGGGIQEKVKISDFCTKDSAKAFSLIAVLLVCNQMSGSFAIFNYASSIFAQLGSRMEPNKCAIFLGVVQLFGLASAVILVDRVGRRWLLIPSLAGMGLAELGVGLLKSLASQDYLNTHFWIALTLMCIAAYTSSVGVVALTFVIIVELLPFKIRAPGVSLSMCGLSCAVFMALMTYPVMINKYGVHITMFMSAGFCLVGLIVLGVFLPETRGKSLTQ</sequence>
<evidence type="ECO:0000259" key="6">
    <source>
        <dbReference type="PROSITE" id="PS50850"/>
    </source>
</evidence>
<dbReference type="RefSeq" id="XP_036675119.3">
    <property type="nucleotide sequence ID" value="XM_036819224.3"/>
</dbReference>
<dbReference type="InterPro" id="IPR005828">
    <property type="entry name" value="MFS_sugar_transport-like"/>
</dbReference>
<evidence type="ECO:0000313" key="7">
    <source>
        <dbReference type="Proteomes" id="UP001652628"/>
    </source>
</evidence>
<feature type="transmembrane region" description="Helical" evidence="5">
    <location>
        <begin position="332"/>
        <end position="360"/>
    </location>
</feature>
<feature type="transmembrane region" description="Helical" evidence="5">
    <location>
        <begin position="372"/>
        <end position="393"/>
    </location>
</feature>
<dbReference type="Gene3D" id="1.20.1250.20">
    <property type="entry name" value="MFS general substrate transporter like domains"/>
    <property type="match status" value="1"/>
</dbReference>
<dbReference type="AlphaFoldDB" id="A0AB40AB44"/>
<feature type="transmembrane region" description="Helical" evidence="5">
    <location>
        <begin position="236"/>
        <end position="256"/>
    </location>
</feature>
<dbReference type="PROSITE" id="PS50850">
    <property type="entry name" value="MFS"/>
    <property type="match status" value="1"/>
</dbReference>
<dbReference type="Pfam" id="PF00083">
    <property type="entry name" value="Sugar_tr"/>
    <property type="match status" value="1"/>
</dbReference>
<organism evidence="7 8">
    <name type="scientific">Drosophila suzukii</name>
    <name type="common">Spotted-wing drosophila fruit fly</name>
    <dbReference type="NCBI Taxonomy" id="28584"/>
    <lineage>
        <taxon>Eukaryota</taxon>
        <taxon>Metazoa</taxon>
        <taxon>Ecdysozoa</taxon>
        <taxon>Arthropoda</taxon>
        <taxon>Hexapoda</taxon>
        <taxon>Insecta</taxon>
        <taxon>Pterygota</taxon>
        <taxon>Neoptera</taxon>
        <taxon>Endopterygota</taxon>
        <taxon>Diptera</taxon>
        <taxon>Brachycera</taxon>
        <taxon>Muscomorpha</taxon>
        <taxon>Ephydroidea</taxon>
        <taxon>Drosophilidae</taxon>
        <taxon>Drosophila</taxon>
        <taxon>Sophophora</taxon>
    </lineage>
</organism>
<feature type="transmembrane region" description="Helical" evidence="5">
    <location>
        <begin position="66"/>
        <end position="83"/>
    </location>
</feature>
<name>A0AB40AB44_DROSZ</name>
<keyword evidence="2 5" id="KW-0812">Transmembrane</keyword>
<feature type="transmembrane region" description="Helical" evidence="5">
    <location>
        <begin position="301"/>
        <end position="320"/>
    </location>
</feature>
<feature type="transmembrane region" description="Helical" evidence="5">
    <location>
        <begin position="276"/>
        <end position="294"/>
    </location>
</feature>
<feature type="transmembrane region" description="Helical" evidence="5">
    <location>
        <begin position="34"/>
        <end position="59"/>
    </location>
</feature>
<dbReference type="PANTHER" id="PTHR48021">
    <property type="match status" value="1"/>
</dbReference>
<dbReference type="Proteomes" id="UP001652628">
    <property type="component" value="Chromosome 3"/>
</dbReference>
<keyword evidence="4 5" id="KW-0472">Membrane</keyword>
<keyword evidence="7" id="KW-1185">Reference proteome</keyword>
<dbReference type="InterPro" id="IPR005829">
    <property type="entry name" value="Sugar_transporter_CS"/>
</dbReference>
<accession>A0AB40AB44</accession>